<evidence type="ECO:0000313" key="2">
    <source>
        <dbReference type="Proteomes" id="UP001350005"/>
    </source>
</evidence>
<gene>
    <name evidence="1" type="ORF">V2E39_17210</name>
</gene>
<reference evidence="1 2" key="1">
    <citation type="submission" date="2024-01" db="EMBL/GenBank/DDBJ databases">
        <title>Whole genome of Chryseobacterium arthrosphaerae NNCa 2741.</title>
        <authorList>
            <person name="Boriskina E.V."/>
            <person name="Gordinskaya N.A."/>
            <person name="Kropotov V.S."/>
            <person name="Alekseeva A.E."/>
            <person name="Makhova M.A."/>
            <person name="Kryazhev D.V."/>
            <person name="Shkurkina I.S."/>
        </authorList>
    </citation>
    <scope>NUCLEOTIDE SEQUENCE [LARGE SCALE GENOMIC DNA]</scope>
    <source>
        <strain evidence="1 2">NNCa 2741</strain>
    </source>
</reference>
<dbReference type="Pfam" id="PF14284">
    <property type="entry name" value="PcfJ"/>
    <property type="match status" value="1"/>
</dbReference>
<comment type="caution">
    <text evidence="1">The sequence shown here is derived from an EMBL/GenBank/DDBJ whole genome shotgun (WGS) entry which is preliminary data.</text>
</comment>
<dbReference type="EMBL" id="JAZGJU010000040">
    <property type="protein sequence ID" value="MEE6129143.1"/>
    <property type="molecule type" value="Genomic_DNA"/>
</dbReference>
<evidence type="ECO:0000313" key="1">
    <source>
        <dbReference type="EMBL" id="MEE6129143.1"/>
    </source>
</evidence>
<dbReference type="RefSeq" id="WP_330937451.1">
    <property type="nucleotide sequence ID" value="NZ_JAZGJU010000040.1"/>
</dbReference>
<name>A0ABU7R2Y5_9FLAO</name>
<dbReference type="InterPro" id="IPR025586">
    <property type="entry name" value="PcfJ"/>
</dbReference>
<sequence length="423" mass="49613">MKPKTKIQVAVYNLSQNLPKLTRDQENYITSKLFEKRCFATKNKAFCLECGNDIDTNTISRKRVVCPHCESKLKVEYTRKKTESTSSYFFALASLVKNELYDFQLVRTFEIRRHYRKGEEASLYCSEVCQDWYNIDGKEVVFSKLVGGFYGSYQGELEVRNTSGYYYNKYQCVPDIYCPTSQFRKEYVKKGISYKMTGITLKTAVNEVQYPHMETLIKAGYFEVFSSWKYYQVAQYWDALKICFRNKYKIKKPSIYKDLLDALRYLNKDLKNAHYVCPKNLQNAHDFYIKEREKAEIGREIAAKKKKADSANPKYIKEKSKFFELQIDKGPIKIVPLKSVHEFLAEGEFLNHCVFRSNYFEKKDSLILSARIENKPVETIELSLKDFKVVQCYGHSNQESKHHDEILNLINKNIPVIKKLVSA</sequence>
<keyword evidence="2" id="KW-1185">Reference proteome</keyword>
<accession>A0ABU7R2Y5</accession>
<proteinExistence type="predicted"/>
<dbReference type="Proteomes" id="UP001350005">
    <property type="component" value="Unassembled WGS sequence"/>
</dbReference>
<protein>
    <submittedName>
        <fullName evidence="1">PcfJ domain-containing protein</fullName>
    </submittedName>
</protein>
<organism evidence="1 2">
    <name type="scientific">Chryseobacterium arthrosphaerae</name>
    <dbReference type="NCBI Taxonomy" id="651561"/>
    <lineage>
        <taxon>Bacteria</taxon>
        <taxon>Pseudomonadati</taxon>
        <taxon>Bacteroidota</taxon>
        <taxon>Flavobacteriia</taxon>
        <taxon>Flavobacteriales</taxon>
        <taxon>Weeksellaceae</taxon>
        <taxon>Chryseobacterium group</taxon>
        <taxon>Chryseobacterium</taxon>
    </lineage>
</organism>